<accession>A0ABV0PJ40</accession>
<dbReference type="Proteomes" id="UP001476798">
    <property type="component" value="Unassembled WGS sequence"/>
</dbReference>
<keyword evidence="2" id="KW-1185">Reference proteome</keyword>
<organism evidence="1 2">
    <name type="scientific">Goodea atripinnis</name>
    <dbReference type="NCBI Taxonomy" id="208336"/>
    <lineage>
        <taxon>Eukaryota</taxon>
        <taxon>Metazoa</taxon>
        <taxon>Chordata</taxon>
        <taxon>Craniata</taxon>
        <taxon>Vertebrata</taxon>
        <taxon>Euteleostomi</taxon>
        <taxon>Actinopterygii</taxon>
        <taxon>Neopterygii</taxon>
        <taxon>Teleostei</taxon>
        <taxon>Neoteleostei</taxon>
        <taxon>Acanthomorphata</taxon>
        <taxon>Ovalentaria</taxon>
        <taxon>Atherinomorphae</taxon>
        <taxon>Cyprinodontiformes</taxon>
        <taxon>Goodeidae</taxon>
        <taxon>Goodea</taxon>
    </lineage>
</organism>
<sequence length="111" mass="12342">MKINQYSQKGNLYASHCVGPVVQATTMETERKFKQVYRQEVTATGSAGVGPQQVEALRTRRVGVVKVHGGFAVSREDAYLEVEVDVLGKVSKPRRLSLAGWRELRGVPSRR</sequence>
<evidence type="ECO:0000313" key="1">
    <source>
        <dbReference type="EMBL" id="MEQ2183515.1"/>
    </source>
</evidence>
<dbReference type="EMBL" id="JAHRIO010076939">
    <property type="protein sequence ID" value="MEQ2183515.1"/>
    <property type="molecule type" value="Genomic_DNA"/>
</dbReference>
<evidence type="ECO:0000313" key="2">
    <source>
        <dbReference type="Proteomes" id="UP001476798"/>
    </source>
</evidence>
<protein>
    <submittedName>
        <fullName evidence="1">Uncharacterized protein</fullName>
    </submittedName>
</protein>
<gene>
    <name evidence="1" type="ORF">GOODEAATRI_033455</name>
</gene>
<reference evidence="1 2" key="1">
    <citation type="submission" date="2021-06" db="EMBL/GenBank/DDBJ databases">
        <authorList>
            <person name="Palmer J.M."/>
        </authorList>
    </citation>
    <scope>NUCLEOTIDE SEQUENCE [LARGE SCALE GENOMIC DNA]</scope>
    <source>
        <strain evidence="1 2">GA_2019</strain>
        <tissue evidence="1">Muscle</tissue>
    </source>
</reference>
<comment type="caution">
    <text evidence="1">The sequence shown here is derived from an EMBL/GenBank/DDBJ whole genome shotgun (WGS) entry which is preliminary data.</text>
</comment>
<name>A0ABV0PJ40_9TELE</name>
<proteinExistence type="predicted"/>